<evidence type="ECO:0000256" key="3">
    <source>
        <dbReference type="ARBA" id="ARBA00024327"/>
    </source>
</evidence>
<sequence length="248" mass="26757">MLDGSVQATASAQSAARAAELTERYGRLDGAVLLNALVRDEFPGRIAVVSSFGTESAVLLAMAAEADPSFPVFFINTGKLFGETLRYRDTLAKALGLTDIRTIGPTPEEVAAGDPDGLLFNRSFDACCHLRKTVPLDRALAGVDAWVTGRKRFQSSTRAALTLFEAEEGTGRIKVNPLAHWDRARIEDEFNRRNLPRHPLEADGFLSIGCFTCTERVAPGADPRSGRWAGSAKTECGIHTFSKTGTAQ</sequence>
<dbReference type="Pfam" id="PF01507">
    <property type="entry name" value="PAPS_reduct"/>
    <property type="match status" value="1"/>
</dbReference>
<comment type="similarity">
    <text evidence="1 4">Belongs to the PAPS reductase family. CysH subfamily.</text>
</comment>
<feature type="active site" description="Nucleophile; cysteine thiosulfonate intermediate" evidence="4">
    <location>
        <position position="236"/>
    </location>
</feature>
<dbReference type="InterPro" id="IPR014729">
    <property type="entry name" value="Rossmann-like_a/b/a_fold"/>
</dbReference>
<dbReference type="GO" id="GO:0004604">
    <property type="term" value="F:phosphoadenylyl-sulfate reductase (thioredoxin) activity"/>
    <property type="evidence" value="ECO:0007669"/>
    <property type="project" value="UniProtKB-EC"/>
</dbReference>
<gene>
    <name evidence="4" type="primary">cysH</name>
    <name evidence="6" type="ORF">J2851_000691</name>
</gene>
<dbReference type="NCBIfam" id="NF002537">
    <property type="entry name" value="PRK02090.1"/>
    <property type="match status" value="1"/>
</dbReference>
<evidence type="ECO:0000256" key="4">
    <source>
        <dbReference type="HAMAP-Rule" id="MF_00063"/>
    </source>
</evidence>
<dbReference type="EC" id="1.8.4.10" evidence="4"/>
<feature type="binding site" evidence="4">
    <location>
        <position position="128"/>
    </location>
    <ligand>
        <name>[4Fe-4S] cluster</name>
        <dbReference type="ChEBI" id="CHEBI:49883"/>
    </ligand>
</feature>
<proteinExistence type="inferred from homology"/>
<dbReference type="Proteomes" id="UP000781958">
    <property type="component" value="Unassembled WGS sequence"/>
</dbReference>
<evidence type="ECO:0000256" key="1">
    <source>
        <dbReference type="ARBA" id="ARBA00009732"/>
    </source>
</evidence>
<keyword evidence="7" id="KW-1185">Reference proteome</keyword>
<dbReference type="InterPro" id="IPR002500">
    <property type="entry name" value="PAPS_reduct_dom"/>
</dbReference>
<organism evidence="6 7">
    <name type="scientific">Azospirillum rugosum</name>
    <dbReference type="NCBI Taxonomy" id="416170"/>
    <lineage>
        <taxon>Bacteria</taxon>
        <taxon>Pseudomonadati</taxon>
        <taxon>Pseudomonadota</taxon>
        <taxon>Alphaproteobacteria</taxon>
        <taxon>Rhodospirillales</taxon>
        <taxon>Azospirillaceae</taxon>
        <taxon>Azospirillum</taxon>
    </lineage>
</organism>
<accession>A0ABS4SEF4</accession>
<feature type="binding site" evidence="4">
    <location>
        <position position="213"/>
    </location>
    <ligand>
        <name>[4Fe-4S] cluster</name>
        <dbReference type="ChEBI" id="CHEBI:49883"/>
    </ligand>
</feature>
<feature type="binding site" evidence="4">
    <location>
        <position position="127"/>
    </location>
    <ligand>
        <name>[4Fe-4S] cluster</name>
        <dbReference type="ChEBI" id="CHEBI:49883"/>
    </ligand>
</feature>
<evidence type="ECO:0000256" key="2">
    <source>
        <dbReference type="ARBA" id="ARBA00023002"/>
    </source>
</evidence>
<dbReference type="EMBL" id="JAGINP010000002">
    <property type="protein sequence ID" value="MBP2290949.1"/>
    <property type="molecule type" value="Genomic_DNA"/>
</dbReference>
<dbReference type="PANTHER" id="PTHR46509">
    <property type="entry name" value="PHOSPHOADENOSINE PHOSPHOSULFATE REDUCTASE"/>
    <property type="match status" value="1"/>
</dbReference>
<dbReference type="PANTHER" id="PTHR46509:SF1">
    <property type="entry name" value="PHOSPHOADENOSINE PHOSPHOSULFATE REDUCTASE"/>
    <property type="match status" value="1"/>
</dbReference>
<keyword evidence="4" id="KW-0411">Iron-sulfur</keyword>
<comment type="subcellular location">
    <subcellularLocation>
        <location evidence="4">Cytoplasm</location>
    </subcellularLocation>
</comment>
<keyword evidence="2 4" id="KW-0560">Oxidoreductase</keyword>
<evidence type="ECO:0000313" key="6">
    <source>
        <dbReference type="EMBL" id="MBP2290949.1"/>
    </source>
</evidence>
<keyword evidence="4" id="KW-0963">Cytoplasm</keyword>
<dbReference type="RefSeq" id="WP_209764035.1">
    <property type="nucleotide sequence ID" value="NZ_JAGINP010000002.1"/>
</dbReference>
<dbReference type="PIRSF" id="PIRSF000857">
    <property type="entry name" value="PAPS_reductase"/>
    <property type="match status" value="1"/>
</dbReference>
<comment type="catalytic activity">
    <reaction evidence="4">
        <text>[thioredoxin]-disulfide + sulfite + AMP + 2 H(+) = adenosine 5'-phosphosulfate + [thioredoxin]-dithiol</text>
        <dbReference type="Rhea" id="RHEA:21976"/>
        <dbReference type="Rhea" id="RHEA-COMP:10698"/>
        <dbReference type="Rhea" id="RHEA-COMP:10700"/>
        <dbReference type="ChEBI" id="CHEBI:15378"/>
        <dbReference type="ChEBI" id="CHEBI:17359"/>
        <dbReference type="ChEBI" id="CHEBI:29950"/>
        <dbReference type="ChEBI" id="CHEBI:50058"/>
        <dbReference type="ChEBI" id="CHEBI:58243"/>
        <dbReference type="ChEBI" id="CHEBI:456215"/>
        <dbReference type="EC" id="1.8.4.10"/>
    </reaction>
</comment>
<feature type="binding site" evidence="4">
    <location>
        <position position="210"/>
    </location>
    <ligand>
        <name>[4Fe-4S] cluster</name>
        <dbReference type="ChEBI" id="CHEBI:49883"/>
    </ligand>
</feature>
<comment type="pathway">
    <text evidence="3 4">Sulfur metabolism; hydrogen sulfide biosynthesis; sulfite from sulfate.</text>
</comment>
<dbReference type="Gene3D" id="3.40.50.620">
    <property type="entry name" value="HUPs"/>
    <property type="match status" value="1"/>
</dbReference>
<keyword evidence="4" id="KW-0479">Metal-binding</keyword>
<evidence type="ECO:0000259" key="5">
    <source>
        <dbReference type="Pfam" id="PF01507"/>
    </source>
</evidence>
<name>A0ABS4SEF4_9PROT</name>
<dbReference type="InterPro" id="IPR004511">
    <property type="entry name" value="PAPS/APS_Rdtase"/>
</dbReference>
<reference evidence="6 7" key="1">
    <citation type="submission" date="2021-03" db="EMBL/GenBank/DDBJ databases">
        <title>Genomic Encyclopedia of Type Strains, Phase III (KMG-III): the genomes of soil and plant-associated and newly described type strains.</title>
        <authorList>
            <person name="Whitman W."/>
        </authorList>
    </citation>
    <scope>NUCLEOTIDE SEQUENCE [LARGE SCALE GENOMIC DNA]</scope>
    <source>
        <strain evidence="6 7">IMMIB AFH-6</strain>
    </source>
</reference>
<keyword evidence="4" id="KW-0408">Iron</keyword>
<feature type="domain" description="Phosphoadenosine phosphosulphate reductase" evidence="5">
    <location>
        <begin position="46"/>
        <end position="215"/>
    </location>
</feature>
<dbReference type="SUPFAM" id="SSF52402">
    <property type="entry name" value="Adenine nucleotide alpha hydrolases-like"/>
    <property type="match status" value="1"/>
</dbReference>
<comment type="cofactor">
    <cofactor evidence="4">
        <name>[4Fe-4S] cluster</name>
        <dbReference type="ChEBI" id="CHEBI:49883"/>
    </cofactor>
    <text evidence="4">Binds 1 [4Fe-4S] cluster per subunit.</text>
</comment>
<evidence type="ECO:0000313" key="7">
    <source>
        <dbReference type="Proteomes" id="UP000781958"/>
    </source>
</evidence>
<comment type="function">
    <text evidence="4">Catalyzes the formation of sulfite from adenosine 5'-phosphosulfate (APS) using thioredoxin as an electron donor.</text>
</comment>
<protein>
    <recommendedName>
        <fullName evidence="4">Adenosine 5'-phosphosulfate reductase</fullName>
        <shortName evidence="4">APS reductase</shortName>
        <ecNumber evidence="4">1.8.4.10</ecNumber>
    </recommendedName>
    <alternativeName>
        <fullName evidence="4">5'-adenylylsulfate reductase</fullName>
    </alternativeName>
    <alternativeName>
        <fullName evidence="4">Thioredoxin-dependent 5'-adenylylsulfate reductase</fullName>
    </alternativeName>
</protein>
<comment type="caution">
    <text evidence="6">The sequence shown here is derived from an EMBL/GenBank/DDBJ whole genome shotgun (WGS) entry which is preliminary data.</text>
</comment>
<dbReference type="HAMAP" id="MF_00063">
    <property type="entry name" value="CysH"/>
    <property type="match status" value="1"/>
</dbReference>